<dbReference type="InterPro" id="IPR036271">
    <property type="entry name" value="Tet_transcr_reg_TetR-rel_C_sf"/>
</dbReference>
<dbReference type="SUPFAM" id="SSF46689">
    <property type="entry name" value="Homeodomain-like"/>
    <property type="match status" value="1"/>
</dbReference>
<dbReference type="AlphaFoldDB" id="A0ABD5ESQ6"/>
<proteinExistence type="predicted"/>
<keyword evidence="2 4" id="KW-0238">DNA-binding</keyword>
<evidence type="ECO:0000256" key="5">
    <source>
        <dbReference type="SAM" id="MobiDB-lite"/>
    </source>
</evidence>
<gene>
    <name evidence="7" type="ORF">RM877_22000</name>
</gene>
<dbReference type="EMBL" id="JAVRES010000011">
    <property type="protein sequence ID" value="MDT0437359.1"/>
    <property type="molecule type" value="Genomic_DNA"/>
</dbReference>
<dbReference type="InterPro" id="IPR001647">
    <property type="entry name" value="HTH_TetR"/>
</dbReference>
<comment type="caution">
    <text evidence="7">The sequence shown here is derived from an EMBL/GenBank/DDBJ whole genome shotgun (WGS) entry which is preliminary data.</text>
</comment>
<protein>
    <submittedName>
        <fullName evidence="7">TetR/AcrR family transcriptional regulator</fullName>
    </submittedName>
</protein>
<dbReference type="InterPro" id="IPR054156">
    <property type="entry name" value="YxaF_TetR_C"/>
</dbReference>
<evidence type="ECO:0000259" key="6">
    <source>
        <dbReference type="PROSITE" id="PS50977"/>
    </source>
</evidence>
<feature type="compositionally biased region" description="Basic and acidic residues" evidence="5">
    <location>
        <begin position="201"/>
        <end position="212"/>
    </location>
</feature>
<dbReference type="Pfam" id="PF21993">
    <property type="entry name" value="TetR_C_13_2"/>
    <property type="match status" value="1"/>
</dbReference>
<dbReference type="RefSeq" id="WP_237549011.1">
    <property type="nucleotide sequence ID" value="NZ_JAVRES010000011.1"/>
</dbReference>
<reference evidence="8" key="1">
    <citation type="submission" date="2023-07" db="EMBL/GenBank/DDBJ databases">
        <title>30 novel species of actinomycetes from the DSMZ collection.</title>
        <authorList>
            <person name="Nouioui I."/>
        </authorList>
    </citation>
    <scope>NUCLEOTIDE SEQUENCE [LARGE SCALE GENOMIC DNA]</scope>
    <source>
        <strain evidence="8">DSM 41981</strain>
    </source>
</reference>
<evidence type="ECO:0000256" key="4">
    <source>
        <dbReference type="PROSITE-ProRule" id="PRU00335"/>
    </source>
</evidence>
<dbReference type="PANTHER" id="PTHR47506">
    <property type="entry name" value="TRANSCRIPTIONAL REGULATORY PROTEIN"/>
    <property type="match status" value="1"/>
</dbReference>
<evidence type="ECO:0000313" key="7">
    <source>
        <dbReference type="EMBL" id="MDT0437359.1"/>
    </source>
</evidence>
<feature type="domain" description="HTH tetR-type" evidence="6">
    <location>
        <begin position="6"/>
        <end position="66"/>
    </location>
</feature>
<sequence length="212" mass="22698">MSPRRSDSRERMVRSAAVLLREQGTGGTSIDRVLAHSGAPRGSVYHHFPGGRTQLIDEAVRFAGDYIAGRIDTAVATDDPVGAVDAVFALWRRWLLESGFRSGCPIVAVAVEPHDDAPRLVDSAAEAFARWRAALTGLLVRHGVPQDRAARLAVLVVAALEGAVVMCRAERGIEPLDAVAEETRDLLARTLGAAPGTPSGPDERHLTQEQNP</sequence>
<evidence type="ECO:0000256" key="1">
    <source>
        <dbReference type="ARBA" id="ARBA00023015"/>
    </source>
</evidence>
<dbReference type="Pfam" id="PF00440">
    <property type="entry name" value="TetR_N"/>
    <property type="match status" value="1"/>
</dbReference>
<dbReference type="SUPFAM" id="SSF48498">
    <property type="entry name" value="Tetracyclin repressor-like, C-terminal domain"/>
    <property type="match status" value="1"/>
</dbReference>
<dbReference type="PROSITE" id="PS50977">
    <property type="entry name" value="HTH_TETR_2"/>
    <property type="match status" value="1"/>
</dbReference>
<keyword evidence="8" id="KW-1185">Reference proteome</keyword>
<dbReference type="Gene3D" id="1.10.357.10">
    <property type="entry name" value="Tetracycline Repressor, domain 2"/>
    <property type="match status" value="1"/>
</dbReference>
<dbReference type="Proteomes" id="UP001183535">
    <property type="component" value="Unassembled WGS sequence"/>
</dbReference>
<evidence type="ECO:0000313" key="8">
    <source>
        <dbReference type="Proteomes" id="UP001183535"/>
    </source>
</evidence>
<accession>A0ABD5ESQ6</accession>
<keyword evidence="3" id="KW-0804">Transcription</keyword>
<dbReference type="PANTHER" id="PTHR47506:SF3">
    <property type="entry name" value="HTH-TYPE TRANSCRIPTIONAL REGULATOR LMRA"/>
    <property type="match status" value="1"/>
</dbReference>
<evidence type="ECO:0000256" key="3">
    <source>
        <dbReference type="ARBA" id="ARBA00023163"/>
    </source>
</evidence>
<dbReference type="GO" id="GO:0003677">
    <property type="term" value="F:DNA binding"/>
    <property type="evidence" value="ECO:0007669"/>
    <property type="project" value="UniProtKB-UniRule"/>
</dbReference>
<evidence type="ECO:0000256" key="2">
    <source>
        <dbReference type="ARBA" id="ARBA00023125"/>
    </source>
</evidence>
<feature type="region of interest" description="Disordered" evidence="5">
    <location>
        <begin position="190"/>
        <end position="212"/>
    </location>
</feature>
<organism evidence="7 8">
    <name type="scientific">Streptomyces doudnae</name>
    <dbReference type="NCBI Taxonomy" id="3075536"/>
    <lineage>
        <taxon>Bacteria</taxon>
        <taxon>Bacillati</taxon>
        <taxon>Actinomycetota</taxon>
        <taxon>Actinomycetes</taxon>
        <taxon>Kitasatosporales</taxon>
        <taxon>Streptomycetaceae</taxon>
        <taxon>Streptomyces</taxon>
    </lineage>
</organism>
<feature type="DNA-binding region" description="H-T-H motif" evidence="4">
    <location>
        <begin position="29"/>
        <end position="48"/>
    </location>
</feature>
<keyword evidence="1" id="KW-0805">Transcription regulation</keyword>
<dbReference type="InterPro" id="IPR009057">
    <property type="entry name" value="Homeodomain-like_sf"/>
</dbReference>
<name>A0ABD5ESQ6_9ACTN</name>